<dbReference type="EMBL" id="JABWRE020000001">
    <property type="protein sequence ID" value="MBV4535637.1"/>
    <property type="molecule type" value="Genomic_DNA"/>
</dbReference>
<feature type="domain" description="HTH lysR-type" evidence="5">
    <location>
        <begin position="26"/>
        <end position="83"/>
    </location>
</feature>
<dbReference type="Proteomes" id="UP000599879">
    <property type="component" value="Unassembled WGS sequence"/>
</dbReference>
<protein>
    <submittedName>
        <fullName evidence="6">LysR family transcriptional regulator</fullName>
    </submittedName>
</protein>
<evidence type="ECO:0000313" key="6">
    <source>
        <dbReference type="EMBL" id="MBC3442529.1"/>
    </source>
</evidence>
<evidence type="ECO:0000256" key="3">
    <source>
        <dbReference type="ARBA" id="ARBA00023125"/>
    </source>
</evidence>
<accession>A0A923G1H7</accession>
<keyword evidence="3" id="KW-0238">DNA-binding</keyword>
<name>A0A923G1H7_9PSED</name>
<dbReference type="Gene3D" id="3.40.190.290">
    <property type="match status" value="1"/>
</dbReference>
<comment type="similarity">
    <text evidence="1">Belongs to the LysR transcriptional regulatory family.</text>
</comment>
<dbReference type="PROSITE" id="PS50931">
    <property type="entry name" value="HTH_LYSR"/>
    <property type="match status" value="1"/>
</dbReference>
<reference evidence="6" key="1">
    <citation type="journal article" date="2020" name="Microorganisms">
        <title>Reliable Identification of Environmental Pseudomonas Isolates Using the rpoD Gene.</title>
        <authorList>
            <consortium name="The Broad Institute Genome Sequencing Platform"/>
            <person name="Girard L."/>
            <person name="Lood C."/>
            <person name="Rokni-Zadeh H."/>
            <person name="van Noort V."/>
            <person name="Lavigne R."/>
            <person name="De Mot R."/>
        </authorList>
    </citation>
    <scope>NUCLEOTIDE SEQUENCE</scope>
    <source>
        <strain evidence="6">SWRI10</strain>
    </source>
</reference>
<evidence type="ECO:0000313" key="7">
    <source>
        <dbReference type="EMBL" id="MBV4535637.1"/>
    </source>
</evidence>
<evidence type="ECO:0000256" key="4">
    <source>
        <dbReference type="ARBA" id="ARBA00023163"/>
    </source>
</evidence>
<dbReference type="InterPro" id="IPR036388">
    <property type="entry name" value="WH-like_DNA-bd_sf"/>
</dbReference>
<dbReference type="GO" id="GO:0003700">
    <property type="term" value="F:DNA-binding transcription factor activity"/>
    <property type="evidence" value="ECO:0007669"/>
    <property type="project" value="InterPro"/>
</dbReference>
<keyword evidence="2" id="KW-0805">Transcription regulation</keyword>
<sequence length="323" mass="35972">METSLSTPGNLPGKTGIRAPMALSGQDFKLLKVFKAVVEAGGFSAAQNELNVGLAAISKQISDLEIRIGMRLCSRGREGFSLTDEGKVVYQASIDLFNSVENFRDRISSTKNELIGDLSIGVIDNTIFDSGSPLIAAIRTMADEAPKVRVRLSVSQLDEVERGVVEGRFVSGIVPVYQRREEFDYFEMYEEKSTLYCAVGHELFEKVDEEIELEQLKKYSFVNHRYAIHAAKREFFDYDESSTSATQVEAVAMLILTGRFIGFLPCHYASQLVKDGRLRAIRPDVVKLLTPFSLILRHNAPRSPLVKAFADFMNIDLKLAITG</sequence>
<dbReference type="InterPro" id="IPR000847">
    <property type="entry name" value="LysR_HTH_N"/>
</dbReference>
<keyword evidence="4" id="KW-0804">Transcription</keyword>
<dbReference type="PANTHER" id="PTHR30126:SF98">
    <property type="entry name" value="HTH-TYPE TRANSCRIPTIONAL ACTIVATOR BAUR"/>
    <property type="match status" value="1"/>
</dbReference>
<proteinExistence type="inferred from homology"/>
<gene>
    <name evidence="7" type="ORF">HU737_006575</name>
    <name evidence="6" type="ORF">HU737_17705</name>
</gene>
<dbReference type="CDD" id="cd05466">
    <property type="entry name" value="PBP2_LTTR_substrate"/>
    <property type="match status" value="1"/>
</dbReference>
<dbReference type="GO" id="GO:0000976">
    <property type="term" value="F:transcription cis-regulatory region binding"/>
    <property type="evidence" value="ECO:0007669"/>
    <property type="project" value="TreeGrafter"/>
</dbReference>
<evidence type="ECO:0000256" key="1">
    <source>
        <dbReference type="ARBA" id="ARBA00009437"/>
    </source>
</evidence>
<dbReference type="AlphaFoldDB" id="A0A923G1H7"/>
<comment type="caution">
    <text evidence="6">The sequence shown here is derived from an EMBL/GenBank/DDBJ whole genome shotgun (WGS) entry which is preliminary data.</text>
</comment>
<reference evidence="6" key="2">
    <citation type="submission" date="2020-07" db="EMBL/GenBank/DDBJ databases">
        <authorList>
            <person name="Lood C."/>
            <person name="Girard L."/>
        </authorList>
    </citation>
    <scope>NUCLEOTIDE SEQUENCE</scope>
    <source>
        <strain evidence="6">SWRI10</strain>
    </source>
</reference>
<dbReference type="SUPFAM" id="SSF46785">
    <property type="entry name" value="Winged helix' DNA-binding domain"/>
    <property type="match status" value="1"/>
</dbReference>
<evidence type="ECO:0000256" key="2">
    <source>
        <dbReference type="ARBA" id="ARBA00023015"/>
    </source>
</evidence>
<dbReference type="Gene3D" id="1.10.10.10">
    <property type="entry name" value="Winged helix-like DNA-binding domain superfamily/Winged helix DNA-binding domain"/>
    <property type="match status" value="1"/>
</dbReference>
<dbReference type="InterPro" id="IPR036390">
    <property type="entry name" value="WH_DNA-bd_sf"/>
</dbReference>
<dbReference type="RefSeq" id="WP_186556070.1">
    <property type="nucleotide sequence ID" value="NZ_JABWRE020000001.1"/>
</dbReference>
<reference evidence="7" key="3">
    <citation type="submission" date="2021-06" db="EMBL/GenBank/DDBJ databases">
        <title>Updating the genus Pseudomonas: Description of 43 new species and partition of the Pseudomonas putida group.</title>
        <authorList>
            <person name="Girard L."/>
            <person name="Lood C."/>
            <person name="Vandamme P."/>
            <person name="Rokni-Zadeh H."/>
            <person name="Van Noort V."/>
            <person name="Hofte M."/>
            <person name="Lavigne R."/>
            <person name="De Mot R."/>
        </authorList>
    </citation>
    <scope>NUCLEOTIDE SEQUENCE</scope>
    <source>
        <strain evidence="7">SWRI10</strain>
    </source>
</reference>
<evidence type="ECO:0000259" key="5">
    <source>
        <dbReference type="PROSITE" id="PS50931"/>
    </source>
</evidence>
<dbReference type="EMBL" id="JABWRE010000014">
    <property type="protein sequence ID" value="MBC3442529.1"/>
    <property type="molecule type" value="Genomic_DNA"/>
</dbReference>
<dbReference type="PANTHER" id="PTHR30126">
    <property type="entry name" value="HTH-TYPE TRANSCRIPTIONAL REGULATOR"/>
    <property type="match status" value="1"/>
</dbReference>
<dbReference type="Pfam" id="PF00126">
    <property type="entry name" value="HTH_1"/>
    <property type="match status" value="1"/>
</dbReference>
<dbReference type="Pfam" id="PF03466">
    <property type="entry name" value="LysR_substrate"/>
    <property type="match status" value="1"/>
</dbReference>
<dbReference type="SUPFAM" id="SSF53850">
    <property type="entry name" value="Periplasmic binding protein-like II"/>
    <property type="match status" value="1"/>
</dbReference>
<organism evidence="6">
    <name type="scientific">Pseudomonas urmiensis</name>
    <dbReference type="NCBI Taxonomy" id="2745493"/>
    <lineage>
        <taxon>Bacteria</taxon>
        <taxon>Pseudomonadati</taxon>
        <taxon>Pseudomonadota</taxon>
        <taxon>Gammaproteobacteria</taxon>
        <taxon>Pseudomonadales</taxon>
        <taxon>Pseudomonadaceae</taxon>
        <taxon>Pseudomonas</taxon>
    </lineage>
</organism>
<dbReference type="InterPro" id="IPR005119">
    <property type="entry name" value="LysR_subst-bd"/>
</dbReference>